<protein>
    <recommendedName>
        <fullName evidence="2">EF-hand domain-containing protein</fullName>
    </recommendedName>
</protein>
<name>A0A7Y3X904_9GAMM</name>
<feature type="chain" id="PRO_5031085116" description="EF-hand domain-containing protein" evidence="1">
    <location>
        <begin position="20"/>
        <end position="147"/>
    </location>
</feature>
<accession>A0A7Y3X904</accession>
<evidence type="ECO:0000259" key="2">
    <source>
        <dbReference type="PROSITE" id="PS50222"/>
    </source>
</evidence>
<dbReference type="SUPFAM" id="SSF47473">
    <property type="entry name" value="EF-hand"/>
    <property type="match status" value="1"/>
</dbReference>
<dbReference type="InterPro" id="IPR002048">
    <property type="entry name" value="EF_hand_dom"/>
</dbReference>
<dbReference type="InterPro" id="IPR011992">
    <property type="entry name" value="EF-hand-dom_pair"/>
</dbReference>
<reference evidence="3 4" key="1">
    <citation type="submission" date="2020-05" db="EMBL/GenBank/DDBJ databases">
        <authorList>
            <person name="Ruan W."/>
            <person name="Jeon C.O."/>
            <person name="Chun B.H."/>
        </authorList>
    </citation>
    <scope>NUCLEOTIDE SEQUENCE [LARGE SCALE GENOMIC DNA]</scope>
    <source>
        <strain evidence="3 4">TBZ9</strain>
    </source>
</reference>
<feature type="signal peptide" evidence="1">
    <location>
        <begin position="1"/>
        <end position="19"/>
    </location>
</feature>
<dbReference type="Proteomes" id="UP000588806">
    <property type="component" value="Unassembled WGS sequence"/>
</dbReference>
<feature type="domain" description="EF-hand" evidence="2">
    <location>
        <begin position="115"/>
        <end position="147"/>
    </location>
</feature>
<dbReference type="InterPro" id="IPR018247">
    <property type="entry name" value="EF_Hand_1_Ca_BS"/>
</dbReference>
<keyword evidence="1" id="KW-0732">Signal</keyword>
<evidence type="ECO:0000313" key="3">
    <source>
        <dbReference type="EMBL" id="NOG31182.1"/>
    </source>
</evidence>
<keyword evidence="4" id="KW-1185">Reference proteome</keyword>
<dbReference type="RefSeq" id="WP_171701660.1">
    <property type="nucleotide sequence ID" value="NZ_JABFHI010000002.1"/>
</dbReference>
<sequence>MKNIIFTAAVMLMTTPVLAQSTPGDQFMDSWDLNDDGKVTLEELVTMRGNVFNAFDTDQNGYLSAEEYIAFDNARAGDVANYDDPEQRAQMQSVADGMSLPNSDTDGDGRVGREEFLAGADDWFVNLDTDNDGRITLQDFQTAISQR</sequence>
<dbReference type="SMART" id="SM00054">
    <property type="entry name" value="EFh"/>
    <property type="match status" value="3"/>
</dbReference>
<dbReference type="PROSITE" id="PS00018">
    <property type="entry name" value="EF_HAND_1"/>
    <property type="match status" value="2"/>
</dbReference>
<evidence type="ECO:0000313" key="4">
    <source>
        <dbReference type="Proteomes" id="UP000588806"/>
    </source>
</evidence>
<dbReference type="GO" id="GO:0005509">
    <property type="term" value="F:calcium ion binding"/>
    <property type="evidence" value="ECO:0007669"/>
    <property type="project" value="InterPro"/>
</dbReference>
<feature type="domain" description="EF-hand" evidence="2">
    <location>
        <begin position="50"/>
        <end position="78"/>
    </location>
</feature>
<dbReference type="AlphaFoldDB" id="A0A7Y3X904"/>
<proteinExistence type="predicted"/>
<dbReference type="Pfam" id="PF13202">
    <property type="entry name" value="EF-hand_5"/>
    <property type="match status" value="2"/>
</dbReference>
<evidence type="ECO:0000256" key="1">
    <source>
        <dbReference type="SAM" id="SignalP"/>
    </source>
</evidence>
<dbReference type="EMBL" id="JABFHI010000002">
    <property type="protein sequence ID" value="NOG31182.1"/>
    <property type="molecule type" value="Genomic_DNA"/>
</dbReference>
<dbReference type="Pfam" id="PF13499">
    <property type="entry name" value="EF-hand_7"/>
    <property type="match status" value="1"/>
</dbReference>
<reference evidence="3 4" key="2">
    <citation type="submission" date="2020-06" db="EMBL/GenBank/DDBJ databases">
        <title>Halomonas songnenensis sp. nov., a moderately halophilic bacterium isolated from saline and alkaline soils.</title>
        <authorList>
            <person name="Jiang J."/>
            <person name="Pan Y."/>
        </authorList>
    </citation>
    <scope>NUCLEOTIDE SEQUENCE [LARGE SCALE GENOMIC DNA]</scope>
    <source>
        <strain evidence="3 4">TBZ9</strain>
    </source>
</reference>
<organism evidence="3 4">
    <name type="scientific">Vreelandella azerica</name>
    <dbReference type="NCBI Taxonomy" id="2732867"/>
    <lineage>
        <taxon>Bacteria</taxon>
        <taxon>Pseudomonadati</taxon>
        <taxon>Pseudomonadota</taxon>
        <taxon>Gammaproteobacteria</taxon>
        <taxon>Oceanospirillales</taxon>
        <taxon>Halomonadaceae</taxon>
        <taxon>Vreelandella</taxon>
    </lineage>
</organism>
<dbReference type="Gene3D" id="1.10.238.10">
    <property type="entry name" value="EF-hand"/>
    <property type="match status" value="2"/>
</dbReference>
<dbReference type="PROSITE" id="PS50222">
    <property type="entry name" value="EF_HAND_2"/>
    <property type="match status" value="2"/>
</dbReference>
<comment type="caution">
    <text evidence="3">The sequence shown here is derived from an EMBL/GenBank/DDBJ whole genome shotgun (WGS) entry which is preliminary data.</text>
</comment>
<gene>
    <name evidence="3" type="ORF">HLB35_04305</name>
</gene>